<dbReference type="Proteomes" id="UP000625316">
    <property type="component" value="Unassembled WGS sequence"/>
</dbReference>
<proteinExistence type="predicted"/>
<evidence type="ECO:0000313" key="3">
    <source>
        <dbReference type="Proteomes" id="UP000625316"/>
    </source>
</evidence>
<protein>
    <submittedName>
        <fullName evidence="2">Uncharacterized protein</fullName>
    </submittedName>
</protein>
<keyword evidence="1" id="KW-0812">Transmembrane</keyword>
<keyword evidence="1" id="KW-0472">Membrane</keyword>
<name>A0A928VU69_9CYAN</name>
<dbReference type="EMBL" id="JADEXQ010000090">
    <property type="protein sequence ID" value="MBE9032139.1"/>
    <property type="molecule type" value="Genomic_DNA"/>
</dbReference>
<evidence type="ECO:0000313" key="2">
    <source>
        <dbReference type="EMBL" id="MBE9032139.1"/>
    </source>
</evidence>
<organism evidence="2 3">
    <name type="scientific">Romeriopsis navalis LEGE 11480</name>
    <dbReference type="NCBI Taxonomy" id="2777977"/>
    <lineage>
        <taxon>Bacteria</taxon>
        <taxon>Bacillati</taxon>
        <taxon>Cyanobacteriota</taxon>
        <taxon>Cyanophyceae</taxon>
        <taxon>Leptolyngbyales</taxon>
        <taxon>Leptolyngbyaceae</taxon>
        <taxon>Romeriopsis</taxon>
        <taxon>Romeriopsis navalis</taxon>
    </lineage>
</organism>
<sequence length="123" mass="13759">MYSNNFKQLNLSAGVRQILWLLLIFWLLSIGGGFLLRGFVFILGLIIVAPVIGFFGLQWWLRSNVVQSECPVCQHEFTGLKNQTLDCPSCGESLQVNDKKFQRIAQDGVIDIDAVEVNASVVE</sequence>
<evidence type="ECO:0000256" key="1">
    <source>
        <dbReference type="SAM" id="Phobius"/>
    </source>
</evidence>
<reference evidence="2" key="1">
    <citation type="submission" date="2020-10" db="EMBL/GenBank/DDBJ databases">
        <authorList>
            <person name="Castelo-Branco R."/>
            <person name="Eusebio N."/>
            <person name="Adriana R."/>
            <person name="Vieira A."/>
            <person name="Brugerolle De Fraissinette N."/>
            <person name="Rezende De Castro R."/>
            <person name="Schneider M.P."/>
            <person name="Vasconcelos V."/>
            <person name="Leao P.N."/>
        </authorList>
    </citation>
    <scope>NUCLEOTIDE SEQUENCE</scope>
    <source>
        <strain evidence="2">LEGE 11480</strain>
    </source>
</reference>
<dbReference type="RefSeq" id="WP_264326960.1">
    <property type="nucleotide sequence ID" value="NZ_JADEXQ010000090.1"/>
</dbReference>
<feature type="transmembrane region" description="Helical" evidence="1">
    <location>
        <begin position="41"/>
        <end position="61"/>
    </location>
</feature>
<keyword evidence="1" id="KW-1133">Transmembrane helix</keyword>
<accession>A0A928VU69</accession>
<keyword evidence="3" id="KW-1185">Reference proteome</keyword>
<gene>
    <name evidence="2" type="ORF">IQ266_20580</name>
</gene>
<dbReference type="AlphaFoldDB" id="A0A928VU69"/>
<comment type="caution">
    <text evidence="2">The sequence shown here is derived from an EMBL/GenBank/DDBJ whole genome shotgun (WGS) entry which is preliminary data.</text>
</comment>
<feature type="transmembrane region" description="Helical" evidence="1">
    <location>
        <begin position="18"/>
        <end position="36"/>
    </location>
</feature>